<dbReference type="GO" id="GO:0005549">
    <property type="term" value="F:odorant binding"/>
    <property type="evidence" value="ECO:0007669"/>
    <property type="project" value="InterPro"/>
</dbReference>
<feature type="transmembrane region" description="Helical" evidence="10">
    <location>
        <begin position="323"/>
        <end position="344"/>
    </location>
</feature>
<reference evidence="11" key="1">
    <citation type="submission" date="2022-01" db="EMBL/GenBank/DDBJ databases">
        <authorList>
            <person name="King R."/>
        </authorList>
    </citation>
    <scope>NUCLEOTIDE SEQUENCE</scope>
</reference>
<feature type="transmembrane region" description="Helical" evidence="10">
    <location>
        <begin position="350"/>
        <end position="370"/>
    </location>
</feature>
<evidence type="ECO:0000313" key="11">
    <source>
        <dbReference type="EMBL" id="CAG9802700.1"/>
    </source>
</evidence>
<dbReference type="AlphaFoldDB" id="A0A9N9WSQ7"/>
<accession>A0A9N9WSQ7</accession>
<keyword evidence="3 10" id="KW-0716">Sensory transduction</keyword>
<name>A0A9N9WSQ7_9DIPT</name>
<keyword evidence="8 10" id="KW-0675">Receptor</keyword>
<keyword evidence="6 10" id="KW-1133">Transmembrane helix</keyword>
<dbReference type="Proteomes" id="UP001153620">
    <property type="component" value="Chromosome 2"/>
</dbReference>
<evidence type="ECO:0000256" key="3">
    <source>
        <dbReference type="ARBA" id="ARBA00022606"/>
    </source>
</evidence>
<dbReference type="GO" id="GO:0004984">
    <property type="term" value="F:olfactory receptor activity"/>
    <property type="evidence" value="ECO:0007669"/>
    <property type="project" value="InterPro"/>
</dbReference>
<dbReference type="InterPro" id="IPR004117">
    <property type="entry name" value="7tm6_olfct_rcpt"/>
</dbReference>
<evidence type="ECO:0000256" key="8">
    <source>
        <dbReference type="ARBA" id="ARBA00023170"/>
    </source>
</evidence>
<feature type="transmembrane region" description="Helical" evidence="10">
    <location>
        <begin position="198"/>
        <end position="231"/>
    </location>
</feature>
<dbReference type="GO" id="GO:0005886">
    <property type="term" value="C:plasma membrane"/>
    <property type="evidence" value="ECO:0007669"/>
    <property type="project" value="UniProtKB-SubCell"/>
</dbReference>
<dbReference type="GO" id="GO:0007165">
    <property type="term" value="P:signal transduction"/>
    <property type="evidence" value="ECO:0007669"/>
    <property type="project" value="UniProtKB-KW"/>
</dbReference>
<evidence type="ECO:0000256" key="9">
    <source>
        <dbReference type="ARBA" id="ARBA00023224"/>
    </source>
</evidence>
<keyword evidence="5 10" id="KW-0552">Olfaction</keyword>
<evidence type="ECO:0000256" key="1">
    <source>
        <dbReference type="ARBA" id="ARBA00004651"/>
    </source>
</evidence>
<feature type="transmembrane region" description="Helical" evidence="10">
    <location>
        <begin position="155"/>
        <end position="178"/>
    </location>
</feature>
<keyword evidence="7 10" id="KW-0472">Membrane</keyword>
<protein>
    <recommendedName>
        <fullName evidence="10">Odorant receptor</fullName>
    </recommendedName>
</protein>
<evidence type="ECO:0000256" key="4">
    <source>
        <dbReference type="ARBA" id="ARBA00022692"/>
    </source>
</evidence>
<evidence type="ECO:0000256" key="7">
    <source>
        <dbReference type="ARBA" id="ARBA00023136"/>
    </source>
</evidence>
<comment type="similarity">
    <text evidence="10">Belongs to the insect chemoreceptor superfamily. Heteromeric odorant receptor channel (TC 1.A.69) family.</text>
</comment>
<evidence type="ECO:0000256" key="10">
    <source>
        <dbReference type="RuleBase" id="RU351113"/>
    </source>
</evidence>
<comment type="subcellular location">
    <subcellularLocation>
        <location evidence="1 10">Cell membrane</location>
        <topology evidence="1 10">Multi-pass membrane protein</topology>
    </subcellularLocation>
</comment>
<gene>
    <name evidence="11" type="ORF">CHIRRI_LOCUS5606</name>
</gene>
<proteinExistence type="inferred from homology"/>
<evidence type="ECO:0000256" key="5">
    <source>
        <dbReference type="ARBA" id="ARBA00022725"/>
    </source>
</evidence>
<evidence type="ECO:0000256" key="6">
    <source>
        <dbReference type="ARBA" id="ARBA00022989"/>
    </source>
</evidence>
<keyword evidence="9 10" id="KW-0807">Transducer</keyword>
<comment type="caution">
    <text evidence="10">Lacks conserved residue(s) required for the propagation of feature annotation.</text>
</comment>
<evidence type="ECO:0000313" key="12">
    <source>
        <dbReference type="Proteomes" id="UP001153620"/>
    </source>
</evidence>
<keyword evidence="12" id="KW-1185">Reference proteome</keyword>
<feature type="transmembrane region" description="Helical" evidence="10">
    <location>
        <begin position="61"/>
        <end position="80"/>
    </location>
</feature>
<sequence length="442" mass="51525">MNIYNTESNYYRMLVTRKLQTCPDMSNLPSDKAIELRNFINRLGNIYGTNFPNAKMMSPRLFGSIILCITMLIMQGNGFILIWPDILKICNSILLESIALQLMIRLFNRFVRDDENTTLLIQKSINIFYMREEKVIQNRIALDSHIKTLKIALKAYLTIGLITYTVPSISALIYSMIYKEFFLFVPFYVPFTDPERFMFDFLLNTLILVLGSLLIGIIMISGDLFNLYFILQTIPMVNMIRIKIRNFGSEIEKFQETQRKKYNLFIKSIPSSSTKAKTLEIIFYKRHQQELMKIEKHLVTVIQDSQNYDEYVKMNESFIEMTTFVAVSLNSLSMGLAILLAYIFSITIGVSTFLLFFIEVLLPCLLGSIVSYQNEKLLKEFCSFPWYELSIPSQKIFLQHIHMCQNLAKLTVPIFGELEMELFAQILNEAYAYLMFILNFVH</sequence>
<evidence type="ECO:0000256" key="2">
    <source>
        <dbReference type="ARBA" id="ARBA00022475"/>
    </source>
</evidence>
<dbReference type="PANTHER" id="PTHR21137:SF35">
    <property type="entry name" value="ODORANT RECEPTOR 19A-RELATED"/>
    <property type="match status" value="1"/>
</dbReference>
<keyword evidence="2" id="KW-1003">Cell membrane</keyword>
<reference evidence="11" key="2">
    <citation type="submission" date="2022-10" db="EMBL/GenBank/DDBJ databases">
        <authorList>
            <consortium name="ENA_rothamsted_submissions"/>
            <consortium name="culmorum"/>
            <person name="King R."/>
        </authorList>
    </citation>
    <scope>NUCLEOTIDE SEQUENCE</scope>
</reference>
<keyword evidence="4 10" id="KW-0812">Transmembrane</keyword>
<dbReference type="Pfam" id="PF02949">
    <property type="entry name" value="7tm_6"/>
    <property type="match status" value="1"/>
</dbReference>
<dbReference type="OrthoDB" id="7727963at2759"/>
<dbReference type="PANTHER" id="PTHR21137">
    <property type="entry name" value="ODORANT RECEPTOR"/>
    <property type="match status" value="1"/>
</dbReference>
<organism evidence="11 12">
    <name type="scientific">Chironomus riparius</name>
    <dbReference type="NCBI Taxonomy" id="315576"/>
    <lineage>
        <taxon>Eukaryota</taxon>
        <taxon>Metazoa</taxon>
        <taxon>Ecdysozoa</taxon>
        <taxon>Arthropoda</taxon>
        <taxon>Hexapoda</taxon>
        <taxon>Insecta</taxon>
        <taxon>Pterygota</taxon>
        <taxon>Neoptera</taxon>
        <taxon>Endopterygota</taxon>
        <taxon>Diptera</taxon>
        <taxon>Nematocera</taxon>
        <taxon>Chironomoidea</taxon>
        <taxon>Chironomidae</taxon>
        <taxon>Chironominae</taxon>
        <taxon>Chironomus</taxon>
    </lineage>
</organism>
<dbReference type="EMBL" id="OU895878">
    <property type="protein sequence ID" value="CAG9802700.1"/>
    <property type="molecule type" value="Genomic_DNA"/>
</dbReference>